<accession>A0A8H4PB19</accession>
<organism evidence="1 2">
    <name type="scientific">Fusarium albosuccineum</name>
    <dbReference type="NCBI Taxonomy" id="1237068"/>
    <lineage>
        <taxon>Eukaryota</taxon>
        <taxon>Fungi</taxon>
        <taxon>Dikarya</taxon>
        <taxon>Ascomycota</taxon>
        <taxon>Pezizomycotina</taxon>
        <taxon>Sordariomycetes</taxon>
        <taxon>Hypocreomycetidae</taxon>
        <taxon>Hypocreales</taxon>
        <taxon>Nectriaceae</taxon>
        <taxon>Fusarium</taxon>
        <taxon>Fusarium decemcellulare species complex</taxon>
    </lineage>
</organism>
<reference evidence="1 2" key="1">
    <citation type="submission" date="2020-01" db="EMBL/GenBank/DDBJ databases">
        <title>Identification and distribution of gene clusters putatively required for synthesis of sphingolipid metabolism inhibitors in phylogenetically diverse species of the filamentous fungus Fusarium.</title>
        <authorList>
            <person name="Kim H.-S."/>
            <person name="Busman M."/>
            <person name="Brown D.W."/>
            <person name="Divon H."/>
            <person name="Uhlig S."/>
            <person name="Proctor R.H."/>
        </authorList>
    </citation>
    <scope>NUCLEOTIDE SEQUENCE [LARGE SCALE GENOMIC DNA]</scope>
    <source>
        <strain evidence="1 2">NRRL 20459</strain>
    </source>
</reference>
<dbReference type="OrthoDB" id="5042684at2759"/>
<sequence length="328" mass="37965">MGKNTIILKDGDARIPILRGDGSVFNVWVNCDRMSATCPRWKKILEGAKKGPVEVLGVDFMEEEADIALDFMIEVVHGKNFLDRNLITPRSLYYMLEIHDWMGEPSFSFDRDEDPKNIALGKGKKHSFFPTRYICRQIENMIDEAGVLCLVQDWILLAVVADRLELTGIMENIKNDLSLFCDSDQTRVPKEIRDSLTDEQWIVVQRIGLVDEYVLSKRQSQIREIRNSIRLLVDQLEYHEAGILPNKETMEIYWQHHVAPCQECTSLELSQLIEGLAERSLLQVYVESYQDRVLDLIRALEDVDRATRHGMASECTQLTHLVRHWVKF</sequence>
<protein>
    <submittedName>
        <fullName evidence="1">Uncharacterized protein</fullName>
    </submittedName>
</protein>
<dbReference type="Proteomes" id="UP000554235">
    <property type="component" value="Unassembled WGS sequence"/>
</dbReference>
<keyword evidence="2" id="KW-1185">Reference proteome</keyword>
<dbReference type="EMBL" id="JAADYS010000538">
    <property type="protein sequence ID" value="KAF4468974.1"/>
    <property type="molecule type" value="Genomic_DNA"/>
</dbReference>
<evidence type="ECO:0000313" key="1">
    <source>
        <dbReference type="EMBL" id="KAF4468974.1"/>
    </source>
</evidence>
<proteinExistence type="predicted"/>
<comment type="caution">
    <text evidence="1">The sequence shown here is derived from an EMBL/GenBank/DDBJ whole genome shotgun (WGS) entry which is preliminary data.</text>
</comment>
<evidence type="ECO:0000313" key="2">
    <source>
        <dbReference type="Proteomes" id="UP000554235"/>
    </source>
</evidence>
<gene>
    <name evidence="1" type="ORF">FALBO_4127</name>
</gene>
<name>A0A8H4PB19_9HYPO</name>
<dbReference type="AlphaFoldDB" id="A0A8H4PB19"/>